<keyword evidence="3" id="KW-1185">Reference proteome</keyword>
<name>A0ABU2IJC5_9LIST</name>
<accession>A0ABU2IJC5</accession>
<organism evidence="2 3">
    <name type="scientific">Listeria swaminathanii</name>
    <dbReference type="NCBI Taxonomy" id="2713501"/>
    <lineage>
        <taxon>Bacteria</taxon>
        <taxon>Bacillati</taxon>
        <taxon>Bacillota</taxon>
        <taxon>Bacilli</taxon>
        <taxon>Bacillales</taxon>
        <taxon>Listeriaceae</taxon>
        <taxon>Listeria</taxon>
    </lineage>
</organism>
<evidence type="ECO:0000313" key="2">
    <source>
        <dbReference type="EMBL" id="MDT0097425.1"/>
    </source>
</evidence>
<reference evidence="2 3" key="1">
    <citation type="submission" date="2023-05" db="EMBL/GenBank/DDBJ databases">
        <title>A Combination of Whole Genome Sequencing and Metagenomics Reveals Diversity of Listeria spp. in Soil Collected from the Nantahala National Forest.</title>
        <authorList>
            <person name="Wang J."/>
            <person name="Schamp C.N."/>
            <person name="Hudson L.K."/>
            <person name="Chaggar H.K."/>
            <person name="Bryan D.W."/>
            <person name="Radosevich M."/>
            <person name="Denes T.G."/>
        </authorList>
    </citation>
    <scope>NUCLEOTIDE SEQUENCE [LARGE SCALE GENOMIC DNA]</scope>
    <source>
        <strain evidence="2 3">UTK S2-0009</strain>
    </source>
</reference>
<keyword evidence="1" id="KW-0472">Membrane</keyword>
<protein>
    <submittedName>
        <fullName evidence="2">Uncharacterized protein</fullName>
    </submittedName>
</protein>
<dbReference type="Proteomes" id="UP001267344">
    <property type="component" value="Unassembled WGS sequence"/>
</dbReference>
<gene>
    <name evidence="2" type="ORF">QJV39_11990</name>
</gene>
<keyword evidence="1" id="KW-0812">Transmembrane</keyword>
<dbReference type="GeneID" id="93238014"/>
<dbReference type="EMBL" id="JASBAG010000003">
    <property type="protein sequence ID" value="MDT0097425.1"/>
    <property type="molecule type" value="Genomic_DNA"/>
</dbReference>
<feature type="transmembrane region" description="Helical" evidence="1">
    <location>
        <begin position="76"/>
        <end position="109"/>
    </location>
</feature>
<evidence type="ECO:0000313" key="3">
    <source>
        <dbReference type="Proteomes" id="UP001267344"/>
    </source>
</evidence>
<evidence type="ECO:0000256" key="1">
    <source>
        <dbReference type="SAM" id="Phobius"/>
    </source>
</evidence>
<dbReference type="RefSeq" id="WP_311175606.1">
    <property type="nucleotide sequence ID" value="NZ_CP156021.1"/>
</dbReference>
<keyword evidence="1" id="KW-1133">Transmembrane helix</keyword>
<proteinExistence type="predicted"/>
<sequence length="122" mass="13399">MTIKITRKTGYMGGAAPVKLIVNAEESIPLGNGDSHTITADKVKVKAAQFGFQSQERNIEDSGEFFIKINSNMLVLFFIMIFCICVGSALNIFMISIVGLIAAIVGLFLGRNHWFKILKADE</sequence>
<comment type="caution">
    <text evidence="2">The sequence shown here is derived from an EMBL/GenBank/DDBJ whole genome shotgun (WGS) entry which is preliminary data.</text>
</comment>